<evidence type="ECO:0000313" key="1">
    <source>
        <dbReference type="EMBL" id="MFD2485426.1"/>
    </source>
</evidence>
<evidence type="ECO:0008006" key="3">
    <source>
        <dbReference type="Google" id="ProtNLM"/>
    </source>
</evidence>
<comment type="caution">
    <text evidence="1">The sequence shown here is derived from an EMBL/GenBank/DDBJ whole genome shotgun (WGS) entry which is preliminary data.</text>
</comment>
<dbReference type="RefSeq" id="WP_344278603.1">
    <property type="nucleotide sequence ID" value="NZ_BAAAHV010000015.1"/>
</dbReference>
<gene>
    <name evidence="1" type="ORF">ACFSUT_34500</name>
</gene>
<accession>A0ABW5I919</accession>
<organism evidence="1 2">
    <name type="scientific">Amycolatopsis albidoflavus</name>
    <dbReference type="NCBI Taxonomy" id="102226"/>
    <lineage>
        <taxon>Bacteria</taxon>
        <taxon>Bacillati</taxon>
        <taxon>Actinomycetota</taxon>
        <taxon>Actinomycetes</taxon>
        <taxon>Pseudonocardiales</taxon>
        <taxon>Pseudonocardiaceae</taxon>
        <taxon>Amycolatopsis</taxon>
    </lineage>
</organism>
<dbReference type="Proteomes" id="UP001597542">
    <property type="component" value="Unassembled WGS sequence"/>
</dbReference>
<dbReference type="EMBL" id="JBHUKQ010000016">
    <property type="protein sequence ID" value="MFD2485426.1"/>
    <property type="molecule type" value="Genomic_DNA"/>
</dbReference>
<name>A0ABW5I919_9PSEU</name>
<evidence type="ECO:0000313" key="2">
    <source>
        <dbReference type="Proteomes" id="UP001597542"/>
    </source>
</evidence>
<sequence>MRCLAPKTGNYAYFSLIDNATGTTGYVAEPYVAPASKVRTC</sequence>
<keyword evidence="2" id="KW-1185">Reference proteome</keyword>
<reference evidence="2" key="1">
    <citation type="journal article" date="2019" name="Int. J. Syst. Evol. Microbiol.">
        <title>The Global Catalogue of Microorganisms (GCM) 10K type strain sequencing project: providing services to taxonomists for standard genome sequencing and annotation.</title>
        <authorList>
            <consortium name="The Broad Institute Genomics Platform"/>
            <consortium name="The Broad Institute Genome Sequencing Center for Infectious Disease"/>
            <person name="Wu L."/>
            <person name="Ma J."/>
        </authorList>
    </citation>
    <scope>NUCLEOTIDE SEQUENCE [LARGE SCALE GENOMIC DNA]</scope>
    <source>
        <strain evidence="2">CGMCC 4.7638</strain>
    </source>
</reference>
<proteinExistence type="predicted"/>
<protein>
    <recommendedName>
        <fullName evidence="3">SH3 domain-containing protein</fullName>
    </recommendedName>
</protein>